<proteinExistence type="predicted"/>
<evidence type="ECO:0000313" key="3">
    <source>
        <dbReference type="Proteomes" id="UP000231259"/>
    </source>
</evidence>
<name>A0A2G8RF70_9RHOB</name>
<keyword evidence="3" id="KW-1185">Reference proteome</keyword>
<gene>
    <name evidence="2" type="ORF">P775_11220</name>
</gene>
<feature type="coiled-coil region" evidence="1">
    <location>
        <begin position="50"/>
        <end position="84"/>
    </location>
</feature>
<sequence length="96" mass="11826">MQGRLALMRSHLAEFMPSSAKHCTKWRKQAYIVVLYSGRRFMSEWKDHLKDEEKQRVEVIYERRQRLKARDREFTEEIQRIMNRAIRRMRRAKGKS</sequence>
<comment type="caution">
    <text evidence="2">The sequence shown here is derived from an EMBL/GenBank/DDBJ whole genome shotgun (WGS) entry which is preliminary data.</text>
</comment>
<evidence type="ECO:0000313" key="2">
    <source>
        <dbReference type="EMBL" id="PIL20225.1"/>
    </source>
</evidence>
<dbReference type="Proteomes" id="UP000231259">
    <property type="component" value="Unassembled WGS sequence"/>
</dbReference>
<organism evidence="2 3">
    <name type="scientific">Puniceibacterium antarcticum</name>
    <dbReference type="NCBI Taxonomy" id="1206336"/>
    <lineage>
        <taxon>Bacteria</taxon>
        <taxon>Pseudomonadati</taxon>
        <taxon>Pseudomonadota</taxon>
        <taxon>Alphaproteobacteria</taxon>
        <taxon>Rhodobacterales</taxon>
        <taxon>Paracoccaceae</taxon>
        <taxon>Puniceibacterium</taxon>
    </lineage>
</organism>
<protein>
    <submittedName>
        <fullName evidence="2">Uncharacterized protein</fullName>
    </submittedName>
</protein>
<keyword evidence="1" id="KW-0175">Coiled coil</keyword>
<evidence type="ECO:0000256" key="1">
    <source>
        <dbReference type="SAM" id="Coils"/>
    </source>
</evidence>
<accession>A0A2G8RF70</accession>
<dbReference type="EMBL" id="AWWI01000066">
    <property type="protein sequence ID" value="PIL20225.1"/>
    <property type="molecule type" value="Genomic_DNA"/>
</dbReference>
<dbReference type="AlphaFoldDB" id="A0A2G8RF70"/>
<reference evidence="2 3" key="1">
    <citation type="submission" date="2013-09" db="EMBL/GenBank/DDBJ databases">
        <title>Genome sequencing of Phaeobacter antarcticus sp. nov. SM1211.</title>
        <authorList>
            <person name="Zhang X.-Y."/>
            <person name="Liu C."/>
            <person name="Chen X.-L."/>
            <person name="Xie B.-B."/>
            <person name="Qin Q.-L."/>
            <person name="Rong J.-C."/>
            <person name="Zhang Y.-Z."/>
        </authorList>
    </citation>
    <scope>NUCLEOTIDE SEQUENCE [LARGE SCALE GENOMIC DNA]</scope>
    <source>
        <strain evidence="2 3">SM1211</strain>
    </source>
</reference>